<feature type="compositionally biased region" description="Polar residues" evidence="1">
    <location>
        <begin position="725"/>
        <end position="738"/>
    </location>
</feature>
<feature type="region of interest" description="Disordered" evidence="1">
    <location>
        <begin position="201"/>
        <end position="286"/>
    </location>
</feature>
<feature type="compositionally biased region" description="Pro residues" evidence="1">
    <location>
        <begin position="251"/>
        <end position="262"/>
    </location>
</feature>
<dbReference type="OrthoDB" id="10371841at2759"/>
<evidence type="ECO:0000256" key="1">
    <source>
        <dbReference type="SAM" id="MobiDB-lite"/>
    </source>
</evidence>
<dbReference type="CDD" id="cd14686">
    <property type="entry name" value="bZIP"/>
    <property type="match status" value="1"/>
</dbReference>
<dbReference type="AlphaFoldDB" id="A0A284SB12"/>
<feature type="region of interest" description="Disordered" evidence="1">
    <location>
        <begin position="725"/>
        <end position="817"/>
    </location>
</feature>
<dbReference type="Proteomes" id="UP000219338">
    <property type="component" value="Unassembled WGS sequence"/>
</dbReference>
<name>A0A284SB12_ARMOS</name>
<evidence type="ECO:0008006" key="4">
    <source>
        <dbReference type="Google" id="ProtNLM"/>
    </source>
</evidence>
<keyword evidence="3" id="KW-1185">Reference proteome</keyword>
<reference evidence="3" key="1">
    <citation type="journal article" date="2017" name="Nat. Ecol. Evol.">
        <title>Genome expansion and lineage-specific genetic innovations in the forest pathogenic fungi Armillaria.</title>
        <authorList>
            <person name="Sipos G."/>
            <person name="Prasanna A.N."/>
            <person name="Walter M.C."/>
            <person name="O'Connor E."/>
            <person name="Balint B."/>
            <person name="Krizsan K."/>
            <person name="Kiss B."/>
            <person name="Hess J."/>
            <person name="Varga T."/>
            <person name="Slot J."/>
            <person name="Riley R."/>
            <person name="Boka B."/>
            <person name="Rigling D."/>
            <person name="Barry K."/>
            <person name="Lee J."/>
            <person name="Mihaltcheva S."/>
            <person name="LaButti K."/>
            <person name="Lipzen A."/>
            <person name="Waldron R."/>
            <person name="Moloney N.M."/>
            <person name="Sperisen C."/>
            <person name="Kredics L."/>
            <person name="Vagvoelgyi C."/>
            <person name="Patrignani A."/>
            <person name="Fitzpatrick D."/>
            <person name="Nagy I."/>
            <person name="Doyle S."/>
            <person name="Anderson J.B."/>
            <person name="Grigoriev I.V."/>
            <person name="Gueldener U."/>
            <person name="Muensterkoetter M."/>
            <person name="Nagy L.G."/>
        </authorList>
    </citation>
    <scope>NUCLEOTIDE SEQUENCE [LARGE SCALE GENOMIC DNA]</scope>
    <source>
        <strain evidence="3">C18/9</strain>
    </source>
</reference>
<protein>
    <recommendedName>
        <fullName evidence="4">BZIP domain-containing protein</fullName>
    </recommendedName>
</protein>
<feature type="compositionally biased region" description="Polar residues" evidence="1">
    <location>
        <begin position="238"/>
        <end position="248"/>
    </location>
</feature>
<evidence type="ECO:0000313" key="2">
    <source>
        <dbReference type="EMBL" id="SJL18159.1"/>
    </source>
</evidence>
<feature type="region of interest" description="Disordered" evidence="1">
    <location>
        <begin position="304"/>
        <end position="355"/>
    </location>
</feature>
<organism evidence="2 3">
    <name type="scientific">Armillaria ostoyae</name>
    <name type="common">Armillaria root rot fungus</name>
    <dbReference type="NCBI Taxonomy" id="47428"/>
    <lineage>
        <taxon>Eukaryota</taxon>
        <taxon>Fungi</taxon>
        <taxon>Dikarya</taxon>
        <taxon>Basidiomycota</taxon>
        <taxon>Agaricomycotina</taxon>
        <taxon>Agaricomycetes</taxon>
        <taxon>Agaricomycetidae</taxon>
        <taxon>Agaricales</taxon>
        <taxon>Marasmiineae</taxon>
        <taxon>Physalacriaceae</taxon>
        <taxon>Armillaria</taxon>
    </lineage>
</organism>
<accession>A0A284SB12</accession>
<dbReference type="EMBL" id="FUEG01000054">
    <property type="protein sequence ID" value="SJL18159.1"/>
    <property type="molecule type" value="Genomic_DNA"/>
</dbReference>
<gene>
    <name evidence="2" type="ORF">ARMOST_21734</name>
</gene>
<feature type="compositionally biased region" description="Acidic residues" evidence="1">
    <location>
        <begin position="321"/>
        <end position="333"/>
    </location>
</feature>
<sequence>MSRHSESFEFGSFGPVGSIMGATHGAVNPGLIFGGGGSAANNADAIDPAVNQNISPITPHQMQGPFAQGQGPTMYNMGPPFPQNTPQLNHRVVHVGDVAHGVWRYDPLTLSWSHSECDLCRTYRHHISDAEYDQVPSFMEARAQVSPPNKGGNREQELEDEIARLRSENARLREERDASTAKNRRWAESVQECEIEIRHLRDELQSRGPPPNRFKRARERGDSPPPQRIRTERGYRPSPSNSSRTDSPWGNRPPPHAPPPPAHRGSNDAMEVDDVGSQPAPSTSCTLAGPHAFIPYESPLNKSKGGLFGSHQATPPSYNESDSDDDSDGEQRDEDIKKSLQKFPHANRSGPKSLTSGWDYYQKYQPVSKSAFRTLNPNKKDLPPPTGKLRRVEPHLPTTADEAERIITLVKASPDTFLAFRWKHIVSDLQTRARLGANSWTRGSVLSPGTYWLLAHWPSGVGTDKKGNDIPFGPARIQMPLKAAPAADWFSWCLWNHRPVDCPGVFIMRDGPIICSTVEAWRLSRDLTPAQVANPRLRTRFTEIFVMLALRPGWYGQFLDHHTISVASEYDPYTRFPGNWIQNLDLAALSRFLAERGVSRESMNSYLLFGKTWATCMLSLRPNQSSYWQQQLDASHDWIKASGYVEPSWYDTPSWSPPLNEGWDLAWIAKYRQGRMDKWVHEHRSDAPATNAIPDLPPAAVVPPDVASAGLSGVGGDLSVALNTGTTSAAGPSNSGPPTESKVIPIAPHATDAPPDSGAPSSEAASRDTPVPDSSSGTVGNVDNGNRQVDDGGDTIMVDPDLQLAASVPLPSDDKGL</sequence>
<evidence type="ECO:0000313" key="3">
    <source>
        <dbReference type="Proteomes" id="UP000219338"/>
    </source>
</evidence>
<feature type="compositionally biased region" description="Polar residues" evidence="1">
    <location>
        <begin position="772"/>
        <end position="787"/>
    </location>
</feature>
<proteinExistence type="predicted"/>